<evidence type="ECO:0000259" key="2">
    <source>
        <dbReference type="SMART" id="SM00943"/>
    </source>
</evidence>
<protein>
    <submittedName>
        <fullName evidence="3">DNA primase</fullName>
    </submittedName>
</protein>
<dbReference type="SMART" id="SM00943">
    <property type="entry name" value="Prim-Pol"/>
    <property type="match status" value="1"/>
</dbReference>
<dbReference type="Pfam" id="PF08708">
    <property type="entry name" value="PriCT_1"/>
    <property type="match status" value="1"/>
</dbReference>
<evidence type="ECO:0000259" key="1">
    <source>
        <dbReference type="SMART" id="SM00942"/>
    </source>
</evidence>
<evidence type="ECO:0000313" key="3">
    <source>
        <dbReference type="EMBL" id="RDY67301.1"/>
    </source>
</evidence>
<dbReference type="InterPro" id="IPR015330">
    <property type="entry name" value="DNA_primase/pol_bifunc_N"/>
</dbReference>
<dbReference type="CDD" id="cd04859">
    <property type="entry name" value="Prim_Pol"/>
    <property type="match status" value="1"/>
</dbReference>
<dbReference type="SUPFAM" id="SSF56747">
    <property type="entry name" value="Prim-pol domain"/>
    <property type="match status" value="1"/>
</dbReference>
<gene>
    <name evidence="3" type="ORF">DXT76_19600</name>
</gene>
<dbReference type="SMART" id="SM00942">
    <property type="entry name" value="PriCT_1"/>
    <property type="match status" value="1"/>
</dbReference>
<proteinExistence type="predicted"/>
<sequence>MVSRQRKNAPGRRCIIEGTFFKLSKNSLPQSEENITIFHKSALAYARVFKWPVFPLVPGGKSPLIDGGFHNATIDIEQINKWWTESPEAGIGLATGKISGYTVLDVDPRNGGDESLERLIEDYGSLPETVTCLTAGGGSHYYFKYDERLTRSKIPGYEGLDLQGNGKYVVLPPSIHPNGKQYEWELSSRPDETPVSELPSCLLSITGEPTEAQKRPISHWRDILQGAGEGGRNEATASLVGHLLRRGIDTEVAYELTVLWNEGRNDPPLDIRELDKTFNSILRSEVERLKQRGR</sequence>
<dbReference type="AlphaFoldDB" id="A0A3D8VE11"/>
<dbReference type="Proteomes" id="UP000257032">
    <property type="component" value="Unassembled WGS sequence"/>
</dbReference>
<reference evidence="3 4" key="1">
    <citation type="submission" date="2018-08" db="EMBL/GenBank/DDBJ databases">
        <title>Genome sequence of strict halophilic Halobacillus trueperi SS1 isolated from Lunsu, a salty water body of North West Himalayas.</title>
        <authorList>
            <person name="Gupta S."/>
            <person name="Sharma P."/>
            <person name="Dev K."/>
            <person name="Baumler D."/>
            <person name="Sourirajan A."/>
        </authorList>
    </citation>
    <scope>NUCLEOTIDE SEQUENCE [LARGE SCALE GENOMIC DNA]</scope>
    <source>
        <strain evidence="3 4">SS1</strain>
    </source>
</reference>
<name>A0A3D8VE11_9BACI</name>
<organism evidence="3 4">
    <name type="scientific">Halobacillus trueperi</name>
    <dbReference type="NCBI Taxonomy" id="156205"/>
    <lineage>
        <taxon>Bacteria</taxon>
        <taxon>Bacillati</taxon>
        <taxon>Bacillota</taxon>
        <taxon>Bacilli</taxon>
        <taxon>Bacillales</taxon>
        <taxon>Bacillaceae</taxon>
        <taxon>Halobacillus</taxon>
    </lineage>
</organism>
<feature type="domain" description="DNA primase/polymerase bifunctional N-terminal" evidence="2">
    <location>
        <begin position="42"/>
        <end position="202"/>
    </location>
</feature>
<comment type="caution">
    <text evidence="3">The sequence shown here is derived from an EMBL/GenBank/DDBJ whole genome shotgun (WGS) entry which is preliminary data.</text>
</comment>
<dbReference type="EMBL" id="QTLC01000075">
    <property type="protein sequence ID" value="RDY67301.1"/>
    <property type="molecule type" value="Genomic_DNA"/>
</dbReference>
<accession>A0A3D8VE11</accession>
<dbReference type="Pfam" id="PF09250">
    <property type="entry name" value="Prim-Pol"/>
    <property type="match status" value="1"/>
</dbReference>
<feature type="domain" description="Primase C-terminal 1" evidence="1">
    <location>
        <begin position="221"/>
        <end position="287"/>
    </location>
</feature>
<dbReference type="InterPro" id="IPR014820">
    <property type="entry name" value="PriCT_1"/>
</dbReference>
<evidence type="ECO:0000313" key="4">
    <source>
        <dbReference type="Proteomes" id="UP000257032"/>
    </source>
</evidence>